<evidence type="ECO:0000256" key="8">
    <source>
        <dbReference type="PIRNR" id="PIRNR006351"/>
    </source>
</evidence>
<dbReference type="KEGG" id="twi:Thewi_0364"/>
<comment type="function">
    <text evidence="8">The phosphoenolpyruvate-dependent sugar phosphotransferase system (PTS), a major carbohydrate active -transport system, catalyzes the phosphorylation of incoming sugar substrates concomitant with their translocation across the cell membrane.</text>
</comment>
<evidence type="ECO:0000256" key="9">
    <source>
        <dbReference type="SAM" id="Phobius"/>
    </source>
</evidence>
<dbReference type="GO" id="GO:0009401">
    <property type="term" value="P:phosphoenolpyruvate-dependent sugar phosphotransferase system"/>
    <property type="evidence" value="ECO:0007669"/>
    <property type="project" value="InterPro"/>
</dbReference>
<feature type="domain" description="PTS EIIC type-3" evidence="10">
    <location>
        <begin position="9"/>
        <end position="410"/>
    </location>
</feature>
<feature type="transmembrane region" description="Helical" evidence="9">
    <location>
        <begin position="369"/>
        <end position="387"/>
    </location>
</feature>
<keyword evidence="2 8" id="KW-0813">Transport</keyword>
<feature type="transmembrane region" description="Helical" evidence="9">
    <location>
        <begin position="97"/>
        <end position="115"/>
    </location>
</feature>
<keyword evidence="7 8" id="KW-0472">Membrane</keyword>
<keyword evidence="5 9" id="KW-0812">Transmembrane</keyword>
<dbReference type="Proteomes" id="UP000008276">
    <property type="component" value="Chromosome"/>
</dbReference>
<dbReference type="InterPro" id="IPR004796">
    <property type="entry name" value="PTS_IIC_cello"/>
</dbReference>
<evidence type="ECO:0000256" key="3">
    <source>
        <dbReference type="ARBA" id="ARBA00022475"/>
    </source>
</evidence>
<dbReference type="HOGENOM" id="CLU_029688_1_0_9"/>
<dbReference type="PROSITE" id="PS51105">
    <property type="entry name" value="PTS_EIIC_TYPE_3"/>
    <property type="match status" value="1"/>
</dbReference>
<sequence>MLGKVTSFVEKWVVPIFEPIGRERHMVAVRDGFVGAMPFFIVGSFFILFANPPVQSWADAIAPYKDLIMTPFRMTMGIMSIYVCFALAYSLSKSYDLNPLSGGLVAIMTFLLVAAPITRVDLANGAQGLFVPTDYLGSAGLFTAMLVGIVAVEIFRSMVKRGATIKMPEGVPPVIAAAFESLPTIAVLIIIFYPLNLAIKYATGQPIPGIIMKLFEPLVAVSDSIGAVFLSSTLAQLLWSVGIHGGSIVLGILKPFMMPLIDQNAAAWAAGEPMKHIFVYPFYSFYLSIGGCGATLGLAIMLLRAKSAHLRNIGKVALIPAIFNINEPLIFGVPLMLNPVMFIPFVFAQGIIGVLAYIAHLLGWVRPMFIIPPWTAPAPVGAFLATGGDWRSIILVIVLTVIATLIYWPFLKVYDKQMFEQEQKAAQKDAQ</sequence>
<dbReference type="GO" id="GO:0008982">
    <property type="term" value="F:protein-N(PI)-phosphohistidine-sugar phosphotransferase activity"/>
    <property type="evidence" value="ECO:0007669"/>
    <property type="project" value="UniProtKB-UniRule"/>
</dbReference>
<evidence type="ECO:0000256" key="4">
    <source>
        <dbReference type="ARBA" id="ARBA00022597"/>
    </source>
</evidence>
<dbReference type="AlphaFoldDB" id="G2MUV4"/>
<dbReference type="RefSeq" id="WP_014062215.1">
    <property type="nucleotide sequence ID" value="NC_015958.1"/>
</dbReference>
<evidence type="ECO:0000313" key="12">
    <source>
        <dbReference type="Proteomes" id="UP000008276"/>
    </source>
</evidence>
<evidence type="ECO:0000256" key="1">
    <source>
        <dbReference type="ARBA" id="ARBA00004651"/>
    </source>
</evidence>
<evidence type="ECO:0000259" key="10">
    <source>
        <dbReference type="PROSITE" id="PS51105"/>
    </source>
</evidence>
<comment type="subcellular location">
    <subcellularLocation>
        <location evidence="1">Cell membrane</location>
        <topology evidence="1">Multi-pass membrane protein</topology>
    </subcellularLocation>
</comment>
<proteinExistence type="predicted"/>
<dbReference type="NCBIfam" id="TIGR00410">
    <property type="entry name" value="lacE"/>
    <property type="match status" value="1"/>
</dbReference>
<dbReference type="InterPro" id="IPR003352">
    <property type="entry name" value="PTS_EIIC"/>
</dbReference>
<evidence type="ECO:0000256" key="5">
    <source>
        <dbReference type="ARBA" id="ARBA00022692"/>
    </source>
</evidence>
<feature type="transmembrane region" description="Helical" evidence="9">
    <location>
        <begin position="207"/>
        <end position="230"/>
    </location>
</feature>
<protein>
    <recommendedName>
        <fullName evidence="8">Permease IIC component</fullName>
    </recommendedName>
</protein>
<feature type="transmembrane region" description="Helical" evidence="9">
    <location>
        <begin position="342"/>
        <end position="362"/>
    </location>
</feature>
<feature type="transmembrane region" description="Helical" evidence="9">
    <location>
        <begin position="393"/>
        <end position="411"/>
    </location>
</feature>
<gene>
    <name evidence="11" type="ORF">Thewi_0364</name>
</gene>
<name>G2MUV4_9THEO</name>
<feature type="transmembrane region" description="Helical" evidence="9">
    <location>
        <begin position="32"/>
        <end position="50"/>
    </location>
</feature>
<keyword evidence="12" id="KW-1185">Reference proteome</keyword>
<keyword evidence="3 8" id="KW-1003">Cell membrane</keyword>
<keyword evidence="6 9" id="KW-1133">Transmembrane helix</keyword>
<feature type="transmembrane region" description="Helical" evidence="9">
    <location>
        <begin position="316"/>
        <end position="336"/>
    </location>
</feature>
<dbReference type="GO" id="GO:0005886">
    <property type="term" value="C:plasma membrane"/>
    <property type="evidence" value="ECO:0007669"/>
    <property type="project" value="UniProtKB-SubCell"/>
</dbReference>
<evidence type="ECO:0000256" key="7">
    <source>
        <dbReference type="ARBA" id="ARBA00023136"/>
    </source>
</evidence>
<evidence type="ECO:0000256" key="6">
    <source>
        <dbReference type="ARBA" id="ARBA00022989"/>
    </source>
</evidence>
<feature type="transmembrane region" description="Helical" evidence="9">
    <location>
        <begin position="175"/>
        <end position="195"/>
    </location>
</feature>
<reference evidence="11 12" key="1">
    <citation type="submission" date="2011-08" db="EMBL/GenBank/DDBJ databases">
        <title>Complete sequence of Thermoanaerobacter wiegelii Rt8.B1.</title>
        <authorList>
            <consortium name="US DOE Joint Genome Institute"/>
            <person name="Lucas S."/>
            <person name="Han J."/>
            <person name="Lapidus A."/>
            <person name="Cheng J.-F."/>
            <person name="Goodwin L."/>
            <person name="Pitluck S."/>
            <person name="Peters L."/>
            <person name="Mikhailova N."/>
            <person name="Zeytun A."/>
            <person name="Daligault H."/>
            <person name="Detter J.C."/>
            <person name="Han C."/>
            <person name="Tapia R."/>
            <person name="Land M."/>
            <person name="Hauser L."/>
            <person name="Kyrpides N."/>
            <person name="Ivanova N."/>
            <person name="Pagani I."/>
            <person name="Hemme C."/>
            <person name="Woyke T."/>
        </authorList>
    </citation>
    <scope>NUCLEOTIDE SEQUENCE [LARGE SCALE GENOMIC DNA]</scope>
    <source>
        <strain evidence="11 12">Rt8.B1</strain>
    </source>
</reference>
<feature type="transmembrane region" description="Helical" evidence="9">
    <location>
        <begin position="135"/>
        <end position="155"/>
    </location>
</feature>
<organism evidence="11 12">
    <name type="scientific">Thermoanaerobacter wiegelii Rt8.B1</name>
    <dbReference type="NCBI Taxonomy" id="697303"/>
    <lineage>
        <taxon>Bacteria</taxon>
        <taxon>Bacillati</taxon>
        <taxon>Bacillota</taxon>
        <taxon>Clostridia</taxon>
        <taxon>Thermoanaerobacterales</taxon>
        <taxon>Thermoanaerobacteraceae</taxon>
        <taxon>Thermoanaerobacter</taxon>
    </lineage>
</organism>
<feature type="transmembrane region" description="Helical" evidence="9">
    <location>
        <begin position="277"/>
        <end position="304"/>
    </location>
</feature>
<dbReference type="PANTHER" id="PTHR33989">
    <property type="match status" value="1"/>
</dbReference>
<accession>G2MUV4</accession>
<keyword evidence="4 8" id="KW-0762">Sugar transport</keyword>
<dbReference type="InterPro" id="IPR051088">
    <property type="entry name" value="PTS_Sugar-EIIC/EIIB"/>
</dbReference>
<dbReference type="PIRSF" id="PIRSF006351">
    <property type="entry name" value="PTS_EIIC-Cellobiose"/>
    <property type="match status" value="1"/>
</dbReference>
<dbReference type="eggNOG" id="COG1455">
    <property type="taxonomic scope" value="Bacteria"/>
</dbReference>
<evidence type="ECO:0000313" key="11">
    <source>
        <dbReference type="EMBL" id="AEM77855.1"/>
    </source>
</evidence>
<dbReference type="STRING" id="697303.Thewi_0364"/>
<feature type="transmembrane region" description="Helical" evidence="9">
    <location>
        <begin position="70"/>
        <end position="90"/>
    </location>
</feature>
<evidence type="ECO:0000256" key="2">
    <source>
        <dbReference type="ARBA" id="ARBA00022448"/>
    </source>
</evidence>
<dbReference type="Pfam" id="PF02378">
    <property type="entry name" value="PTS_EIIC"/>
    <property type="match status" value="1"/>
</dbReference>
<dbReference type="EMBL" id="CP002991">
    <property type="protein sequence ID" value="AEM77855.1"/>
    <property type="molecule type" value="Genomic_DNA"/>
</dbReference>
<dbReference type="InterPro" id="IPR004501">
    <property type="entry name" value="PTS_EIIC_3"/>
</dbReference>
<feature type="transmembrane region" description="Helical" evidence="9">
    <location>
        <begin position="237"/>
        <end position="257"/>
    </location>
</feature>
<dbReference type="PANTHER" id="PTHR33989:SF4">
    <property type="entry name" value="PTS SYSTEM N,N'-DIACETYLCHITOBIOSE-SPECIFIC EIIC COMPONENT"/>
    <property type="match status" value="1"/>
</dbReference>